<protein>
    <recommendedName>
        <fullName evidence="4">Transposase</fullName>
    </recommendedName>
</protein>
<dbReference type="EMBL" id="BAQB01000022">
    <property type="protein sequence ID" value="GBR48008.1"/>
    <property type="molecule type" value="Genomic_DNA"/>
</dbReference>
<evidence type="ECO:0008006" key="4">
    <source>
        <dbReference type="Google" id="ProtNLM"/>
    </source>
</evidence>
<dbReference type="Proteomes" id="UP001062443">
    <property type="component" value="Unassembled WGS sequence"/>
</dbReference>
<gene>
    <name evidence="2" type="ORF">AA106556_1655</name>
</gene>
<accession>A0ABQ0QKF3</accession>
<reference evidence="2" key="1">
    <citation type="submission" date="2013-04" db="EMBL/GenBank/DDBJ databases">
        <title>The genome sequencing project of 58 acetic acid bacteria.</title>
        <authorList>
            <person name="Okamoto-Kainuma A."/>
            <person name="Ishikawa M."/>
            <person name="Umino S."/>
            <person name="Koizumi Y."/>
            <person name="Shiwa Y."/>
            <person name="Yoshikawa H."/>
            <person name="Matsutani M."/>
            <person name="Matsushita K."/>
        </authorList>
    </citation>
    <scope>NUCLEOTIDE SEQUENCE</scope>
    <source>
        <strain evidence="2">NBRC 106556</strain>
    </source>
</reference>
<sequence>MRNSIYNILITCRDNYAPQISFQRSESNLFDHGAPTNLRKGLARKARGGKSGRDNNNRLHTLCDAAHPRRRQS</sequence>
<evidence type="ECO:0000256" key="1">
    <source>
        <dbReference type="SAM" id="MobiDB-lite"/>
    </source>
</evidence>
<evidence type="ECO:0000313" key="2">
    <source>
        <dbReference type="EMBL" id="GBR48008.1"/>
    </source>
</evidence>
<comment type="caution">
    <text evidence="2">The sequence shown here is derived from an EMBL/GenBank/DDBJ whole genome shotgun (WGS) entry which is preliminary data.</text>
</comment>
<proteinExistence type="predicted"/>
<feature type="region of interest" description="Disordered" evidence="1">
    <location>
        <begin position="42"/>
        <end position="73"/>
    </location>
</feature>
<evidence type="ECO:0000313" key="3">
    <source>
        <dbReference type="Proteomes" id="UP001062443"/>
    </source>
</evidence>
<keyword evidence="3" id="KW-1185">Reference proteome</keyword>
<name>A0ABQ0QKF3_9PROT</name>
<organism evidence="2 3">
    <name type="scientific">Neokomagataea tanensis NBRC 106556</name>
    <dbReference type="NCBI Taxonomy" id="1223519"/>
    <lineage>
        <taxon>Bacteria</taxon>
        <taxon>Pseudomonadati</taxon>
        <taxon>Pseudomonadota</taxon>
        <taxon>Alphaproteobacteria</taxon>
        <taxon>Acetobacterales</taxon>
        <taxon>Acetobacteraceae</taxon>
        <taxon>Neokomagataea</taxon>
    </lineage>
</organism>